<accession>A0AAN6XE09</accession>
<dbReference type="InterPro" id="IPR008949">
    <property type="entry name" value="Isoprenoid_synthase_dom_sf"/>
</dbReference>
<dbReference type="EMBL" id="MU863944">
    <property type="protein sequence ID" value="KAK4198536.1"/>
    <property type="molecule type" value="Genomic_DNA"/>
</dbReference>
<reference evidence="1" key="1">
    <citation type="journal article" date="2023" name="Mol. Phylogenet. Evol.">
        <title>Genome-scale phylogeny and comparative genomics of the fungal order Sordariales.</title>
        <authorList>
            <person name="Hensen N."/>
            <person name="Bonometti L."/>
            <person name="Westerberg I."/>
            <person name="Brannstrom I.O."/>
            <person name="Guillou S."/>
            <person name="Cros-Aarteil S."/>
            <person name="Calhoun S."/>
            <person name="Haridas S."/>
            <person name="Kuo A."/>
            <person name="Mondo S."/>
            <person name="Pangilinan J."/>
            <person name="Riley R."/>
            <person name="LaButti K."/>
            <person name="Andreopoulos B."/>
            <person name="Lipzen A."/>
            <person name="Chen C."/>
            <person name="Yan M."/>
            <person name="Daum C."/>
            <person name="Ng V."/>
            <person name="Clum A."/>
            <person name="Steindorff A."/>
            <person name="Ohm R.A."/>
            <person name="Martin F."/>
            <person name="Silar P."/>
            <person name="Natvig D.O."/>
            <person name="Lalanne C."/>
            <person name="Gautier V."/>
            <person name="Ament-Velasquez S.L."/>
            <person name="Kruys A."/>
            <person name="Hutchinson M.I."/>
            <person name="Powell A.J."/>
            <person name="Barry K."/>
            <person name="Miller A.N."/>
            <person name="Grigoriev I.V."/>
            <person name="Debuchy R."/>
            <person name="Gladieux P."/>
            <person name="Hiltunen Thoren M."/>
            <person name="Johannesson H."/>
        </authorList>
    </citation>
    <scope>NUCLEOTIDE SEQUENCE</scope>
    <source>
        <strain evidence="1">CBS 315.58</strain>
    </source>
</reference>
<dbReference type="Proteomes" id="UP001303160">
    <property type="component" value="Unassembled WGS sequence"/>
</dbReference>
<reference evidence="1" key="2">
    <citation type="submission" date="2023-05" db="EMBL/GenBank/DDBJ databases">
        <authorList>
            <consortium name="Lawrence Berkeley National Laboratory"/>
            <person name="Steindorff A."/>
            <person name="Hensen N."/>
            <person name="Bonometti L."/>
            <person name="Westerberg I."/>
            <person name="Brannstrom I.O."/>
            <person name="Guillou S."/>
            <person name="Cros-Aarteil S."/>
            <person name="Calhoun S."/>
            <person name="Haridas S."/>
            <person name="Kuo A."/>
            <person name="Mondo S."/>
            <person name="Pangilinan J."/>
            <person name="Riley R."/>
            <person name="Labutti K."/>
            <person name="Andreopoulos B."/>
            <person name="Lipzen A."/>
            <person name="Chen C."/>
            <person name="Yanf M."/>
            <person name="Daum C."/>
            <person name="Ng V."/>
            <person name="Clum A."/>
            <person name="Ohm R."/>
            <person name="Martin F."/>
            <person name="Silar P."/>
            <person name="Natvig D."/>
            <person name="Lalanne C."/>
            <person name="Gautier V."/>
            <person name="Ament-Velasquez S.L."/>
            <person name="Kruys A."/>
            <person name="Hutchinson M.I."/>
            <person name="Powell A.J."/>
            <person name="Barry K."/>
            <person name="Miller A.N."/>
            <person name="Grigoriev I.V."/>
            <person name="Debuchy R."/>
            <person name="Gladieux P."/>
            <person name="Thoren M.H."/>
            <person name="Johannesson H."/>
        </authorList>
    </citation>
    <scope>NUCLEOTIDE SEQUENCE</scope>
    <source>
        <strain evidence="1">CBS 315.58</strain>
    </source>
</reference>
<comment type="caution">
    <text evidence="1">The sequence shown here is derived from an EMBL/GenBank/DDBJ whole genome shotgun (WGS) entry which is preliminary data.</text>
</comment>
<evidence type="ECO:0000313" key="1">
    <source>
        <dbReference type="EMBL" id="KAK4198536.1"/>
    </source>
</evidence>
<dbReference type="AlphaFoldDB" id="A0AAN6XE09"/>
<dbReference type="Gene3D" id="1.10.600.10">
    <property type="entry name" value="Farnesyl Diphosphate Synthase"/>
    <property type="match status" value="1"/>
</dbReference>
<dbReference type="SUPFAM" id="SSF48576">
    <property type="entry name" value="Terpenoid synthases"/>
    <property type="match status" value="1"/>
</dbReference>
<evidence type="ECO:0000313" key="2">
    <source>
        <dbReference type="Proteomes" id="UP001303160"/>
    </source>
</evidence>
<dbReference type="Pfam" id="PF19086">
    <property type="entry name" value="Terpene_syn_C_2"/>
    <property type="match status" value="1"/>
</dbReference>
<sequence>MAPNDYFTQQAAPPTAEAIRLSQYAHTEAAEARQDWIKYIGSGPVGEYGGCNPADGYFCALVLPMCKPERLRLPTTPNGTTTPHTDAFTLGRRTNIESDRKQLQAKTIQQLLRTDKPCAERIINTWKTMLATTLKQKSTSFSNLDEYLTFRIVDTGAPFVEATMLFGMGLTLPNHSKPWFDETTRPCFASLALANDYFSFDREYAEFCLKGREEKGEKLINAVWLCMKWHGVGPEVAKGMVREPCNGYEREFLRRCEGFLGEGEVGGEDREKWGMYFRGLQHQVSGNVVWSLRCPRYHPEERGFDPNAGVEDQVTKRIRKEYVGGKNSGDVEDGRGWGSMGFGERGLEVTSPGVEVAM</sequence>
<protein>
    <submittedName>
        <fullName evidence="1">Isoprenoid synthase domain-containing protein</fullName>
    </submittedName>
</protein>
<proteinExistence type="predicted"/>
<keyword evidence="2" id="KW-1185">Reference proteome</keyword>
<gene>
    <name evidence="1" type="ORF">QBC40DRAFT_331187</name>
</gene>
<organism evidence="1 2">
    <name type="scientific">Triangularia verruculosa</name>
    <dbReference type="NCBI Taxonomy" id="2587418"/>
    <lineage>
        <taxon>Eukaryota</taxon>
        <taxon>Fungi</taxon>
        <taxon>Dikarya</taxon>
        <taxon>Ascomycota</taxon>
        <taxon>Pezizomycotina</taxon>
        <taxon>Sordariomycetes</taxon>
        <taxon>Sordariomycetidae</taxon>
        <taxon>Sordariales</taxon>
        <taxon>Podosporaceae</taxon>
        <taxon>Triangularia</taxon>
    </lineage>
</organism>
<name>A0AAN6XE09_9PEZI</name>